<feature type="compositionally biased region" description="Polar residues" evidence="3">
    <location>
        <begin position="573"/>
        <end position="588"/>
    </location>
</feature>
<dbReference type="KEGG" id="aqu:109581917"/>
<dbReference type="GO" id="GO:0035091">
    <property type="term" value="F:phosphatidylinositol binding"/>
    <property type="evidence" value="ECO:0007669"/>
    <property type="project" value="InterPro"/>
</dbReference>
<dbReference type="STRING" id="400682.A0A1X7UVY4"/>
<reference evidence="4" key="2">
    <citation type="submission" date="2017-05" db="UniProtKB">
        <authorList>
            <consortium name="EnsemblMetazoa"/>
        </authorList>
    </citation>
    <scope>IDENTIFICATION</scope>
</reference>
<dbReference type="SUPFAM" id="SSF52075">
    <property type="entry name" value="Outer arm dynein light chain 1"/>
    <property type="match status" value="1"/>
</dbReference>
<dbReference type="PANTHER" id="PTHR15454:SF35">
    <property type="entry name" value="NISCHARIN"/>
    <property type="match status" value="1"/>
</dbReference>
<evidence type="ECO:0000256" key="2">
    <source>
        <dbReference type="ARBA" id="ARBA00022737"/>
    </source>
</evidence>
<dbReference type="OrthoDB" id="430293at2759"/>
<evidence type="ECO:0000313" key="4">
    <source>
        <dbReference type="EnsemblMetazoa" id="Aqu2.1.31938_001"/>
    </source>
</evidence>
<dbReference type="GO" id="GO:0005737">
    <property type="term" value="C:cytoplasm"/>
    <property type="evidence" value="ECO:0007669"/>
    <property type="project" value="TreeGrafter"/>
</dbReference>
<dbReference type="InterPro" id="IPR001611">
    <property type="entry name" value="Leu-rich_rpt"/>
</dbReference>
<dbReference type="InParanoid" id="A0A1X7UVY4"/>
<protein>
    <recommendedName>
        <fullName evidence="6">PX domain-containing protein</fullName>
    </recommendedName>
</protein>
<feature type="compositionally biased region" description="Basic and acidic residues" evidence="3">
    <location>
        <begin position="532"/>
        <end position="541"/>
    </location>
</feature>
<dbReference type="PROSITE" id="PS51450">
    <property type="entry name" value="LRR"/>
    <property type="match status" value="4"/>
</dbReference>
<dbReference type="eggNOG" id="KOG1259">
    <property type="taxonomic scope" value="Eukaryota"/>
</dbReference>
<keyword evidence="5" id="KW-1185">Reference proteome</keyword>
<reference evidence="5" key="1">
    <citation type="journal article" date="2010" name="Nature">
        <title>The Amphimedon queenslandica genome and the evolution of animal complexity.</title>
        <authorList>
            <person name="Srivastava M."/>
            <person name="Simakov O."/>
            <person name="Chapman J."/>
            <person name="Fahey B."/>
            <person name="Gauthier M.E."/>
            <person name="Mitros T."/>
            <person name="Richards G.S."/>
            <person name="Conaco C."/>
            <person name="Dacre M."/>
            <person name="Hellsten U."/>
            <person name="Larroux C."/>
            <person name="Putnam N.H."/>
            <person name="Stanke M."/>
            <person name="Adamska M."/>
            <person name="Darling A."/>
            <person name="Degnan S.M."/>
            <person name="Oakley T.H."/>
            <person name="Plachetzki D.C."/>
            <person name="Zhai Y."/>
            <person name="Adamski M."/>
            <person name="Calcino A."/>
            <person name="Cummins S.F."/>
            <person name="Goodstein D.M."/>
            <person name="Harris C."/>
            <person name="Jackson D.J."/>
            <person name="Leys S.P."/>
            <person name="Shu S."/>
            <person name="Woodcroft B.J."/>
            <person name="Vervoort M."/>
            <person name="Kosik K.S."/>
            <person name="Manning G."/>
            <person name="Degnan B.M."/>
            <person name="Rokhsar D.S."/>
        </authorList>
    </citation>
    <scope>NUCLEOTIDE SEQUENCE [LARGE SCALE GENOMIC DNA]</scope>
</reference>
<evidence type="ECO:0000313" key="5">
    <source>
        <dbReference type="Proteomes" id="UP000007879"/>
    </source>
</evidence>
<dbReference type="Proteomes" id="UP000007879">
    <property type="component" value="Unassembled WGS sequence"/>
</dbReference>
<feature type="region of interest" description="Disordered" evidence="3">
    <location>
        <begin position="726"/>
        <end position="809"/>
    </location>
</feature>
<keyword evidence="1" id="KW-0433">Leucine-rich repeat</keyword>
<dbReference type="InterPro" id="IPR032675">
    <property type="entry name" value="LRR_dom_sf"/>
</dbReference>
<feature type="compositionally biased region" description="Basic residues" evidence="3">
    <location>
        <begin position="492"/>
        <end position="501"/>
    </location>
</feature>
<evidence type="ECO:0000256" key="1">
    <source>
        <dbReference type="ARBA" id="ARBA00022614"/>
    </source>
</evidence>
<keyword evidence="2" id="KW-0677">Repeat</keyword>
<gene>
    <name evidence="4" type="primary">109581917</name>
</gene>
<dbReference type="EnsemblMetazoa" id="XM_019996412.1">
    <property type="protein sequence ID" value="XP_019851971.1"/>
    <property type="gene ID" value="LOC109581917"/>
</dbReference>
<evidence type="ECO:0000256" key="3">
    <source>
        <dbReference type="SAM" id="MobiDB-lite"/>
    </source>
</evidence>
<accession>A0A1X7UVY4</accession>
<dbReference type="Pfam" id="PF13855">
    <property type="entry name" value="LRR_8"/>
    <property type="match status" value="1"/>
</dbReference>
<dbReference type="InterPro" id="IPR036871">
    <property type="entry name" value="PX_dom_sf"/>
</dbReference>
<proteinExistence type="predicted"/>
<name>A0A1X7UVY4_AMPQE</name>
<evidence type="ECO:0008006" key="6">
    <source>
        <dbReference type="Google" id="ProtNLM"/>
    </source>
</evidence>
<feature type="region of interest" description="Disordered" evidence="3">
    <location>
        <begin position="490"/>
        <end position="589"/>
    </location>
</feature>
<dbReference type="Gene3D" id="3.80.10.10">
    <property type="entry name" value="Ribonuclease Inhibitor"/>
    <property type="match status" value="2"/>
</dbReference>
<dbReference type="SMART" id="SM00365">
    <property type="entry name" value="LRR_SD22"/>
    <property type="match status" value="3"/>
</dbReference>
<dbReference type="EnsemblMetazoa" id="Aqu2.1.31938_001">
    <property type="protein sequence ID" value="Aqu2.1.31938_001"/>
    <property type="gene ID" value="Aqu2.1.31938"/>
</dbReference>
<dbReference type="PANTHER" id="PTHR15454">
    <property type="entry name" value="NISCHARIN RELATED"/>
    <property type="match status" value="1"/>
</dbReference>
<feature type="region of interest" description="Disordered" evidence="3">
    <location>
        <begin position="21"/>
        <end position="42"/>
    </location>
</feature>
<dbReference type="Gene3D" id="3.30.1520.10">
    <property type="entry name" value="Phox-like domain"/>
    <property type="match status" value="1"/>
</dbReference>
<sequence length="1601" mass="178954">MEFVSSRKPFHWEGGAGGQVGRDYEIIGDPRPGNNMSASSSASGSTRVEWPLFPTPTISLLQVSGYEVYNGTPYYSIVVCMTGGFRWSVLKSYDELAYLNKQLVEEFAIDKSLFPQRKMFGSHKKEQIVEIQSRLSVYLGKLLLQFSLPPVILLRFLDYKFSDVLSITETLSALFFEKGDEFLSTNSMVAFSPLQLHCVCKRMILPIVSEQRDMRYEFGHLLEFLQHLNKVKICPPSKELFPLSPAVELVFDLSVMKSLDTLVLSSIQLHQIQGLGNIPEQLLTLGVHRSITSLRDILKHNCLGVDEAASSDGGFIQWNKLRVMDLSYNNITSIDTSLTLCPNLEELNISNNLIRDIDNLLDLPHLRILDLSHNELLNVSDLHYRLGNITTLCLAHNKLSSLSGVEKCYSVVCLDIQYNLISKVGEMSRLASLPVLEQLMVKGNAFTSSPSYRQQVFSLLPSTAPQVYLDGRPPSRDELEISASLSVGEIKKHSKKQKKSSIRNADINPDIGEASNDRSPGIPSLSAGTRLSIEKMRREGGENWLKMLNERPINSPGKVKKKRKPRKDDFESSGGSDQLSSETPSSGLPSVKLQQLLEGRDCNSPWSCTATVLQYSRDFKQLSHHGIERLLADSSCDSCLLEVDVKVGRIIEDFAVASGTGGNRRTRDLTFLKEVRCHEGQKSLAIAIELSSMMSHTTWVVYCLRDYPSIADLYVLLQKRLQSSEVPAPPSPAFLSKQLSAASDEEPDNERSRQLQTAGILEETDDNKLLTTTDPPQSEERSHHEEEDDDEDSYKSLEGGITDPLSLAQSPTIPVDSLEYFVRKSSQPPQSPERPQLDDDMLLQYFTNQIAKEKGEMLMYVLWCGISLPSSFPYSLQGAVFISNQSLYVLEVREQGEENGYWESESLPLVVLISDQLDHLSRVVMTSTLNQALYIELHSRSPVWSFVVFPPTPDISTQLFEQLKAALDAASLHYTVMGTHEAKTASGLSGVLFVKPDDFSVKRFKQWLSVSKTQVRLGNFIATNKNKSLLGMYEMEVKQGVRDLSESISIVHQLAVSYVSSDILPGCNGGSFLHPLILVLINSHLILCEEAFISGPALRMTQAKHTFSPLNIVQYIALEDIKEVAICDKLRPITASSSVPDVLLHHLTISFSDSCLSLAAYDLHHLNSFLGSLKLHWNSVCNKELSIVSVKTPLESFPNPHSPLPFIATQMQTKAKGKVSAPLFFKHLPLLRFANLPHWAKLDIFKEHIAQADFMKSDETILASFLAHSQPHLERRLDVEVFVIVSNYAMYFLSDMDGIRTWLDAGGISSFARMSLLSSHNDTHLQCFYRLWLSDLMKVVLGPLLLSIRLYDSKSASHIDVLTNTAQVTSLVLSALAATVGFKEKVQEKDVEHLLEDFVDITDDPFGEHTPAGPVSPIKQFAKRLATELVLPSDTSLNELKLHLVESHPDVARGSSVKTCSENIQILLPNIMLLAEQVRLREVQTVLYRPHMILLTNFGLFLCASSLNADVTPTLLVLSPTQLVVKRWIHIDDIQRVQVAYDSQYCITQLLIFTRAHSDCGIATHICIVPYTSVHAEMFVTLLGMVWKERMGRTLPVESSQ</sequence>
<dbReference type="SUPFAM" id="SSF64268">
    <property type="entry name" value="PX domain"/>
    <property type="match status" value="1"/>
</dbReference>
<organism evidence="4">
    <name type="scientific">Amphimedon queenslandica</name>
    <name type="common">Sponge</name>
    <dbReference type="NCBI Taxonomy" id="400682"/>
    <lineage>
        <taxon>Eukaryota</taxon>
        <taxon>Metazoa</taxon>
        <taxon>Porifera</taxon>
        <taxon>Demospongiae</taxon>
        <taxon>Heteroscleromorpha</taxon>
        <taxon>Haplosclerida</taxon>
        <taxon>Niphatidae</taxon>
        <taxon>Amphimedon</taxon>
    </lineage>
</organism>